<sequence length="37" mass="4498">MFLHLKNMGSSETFIVFQPDKVEFYLLPIFFQAFHFK</sequence>
<reference evidence="1 2" key="1">
    <citation type="submission" date="2014-12" db="EMBL/GenBank/DDBJ databases">
        <title>Genome sequence of Morococcus cerebrosus.</title>
        <authorList>
            <person name="Shin S.-K."/>
            <person name="Yi H."/>
        </authorList>
    </citation>
    <scope>NUCLEOTIDE SEQUENCE [LARGE SCALE GENOMIC DNA]</scope>
    <source>
        <strain evidence="1 2">CIP 81.93</strain>
    </source>
</reference>
<gene>
    <name evidence="1" type="ORF">MCC93_09840</name>
</gene>
<protein>
    <submittedName>
        <fullName evidence="1">Uncharacterized protein</fullName>
    </submittedName>
</protein>
<evidence type="ECO:0000313" key="2">
    <source>
        <dbReference type="Proteomes" id="UP000031390"/>
    </source>
</evidence>
<evidence type="ECO:0000313" key="1">
    <source>
        <dbReference type="EMBL" id="KIC09169.1"/>
    </source>
</evidence>
<dbReference type="EMBL" id="JUFZ01000039">
    <property type="protein sequence ID" value="KIC09169.1"/>
    <property type="molecule type" value="Genomic_DNA"/>
</dbReference>
<dbReference type="AlphaFoldDB" id="A0A0C1EAU8"/>
<comment type="caution">
    <text evidence="1">The sequence shown here is derived from an EMBL/GenBank/DDBJ whole genome shotgun (WGS) entry which is preliminary data.</text>
</comment>
<accession>A0A0C1EAU8</accession>
<dbReference type="Proteomes" id="UP000031390">
    <property type="component" value="Unassembled WGS sequence"/>
</dbReference>
<proteinExistence type="predicted"/>
<organism evidence="1 2">
    <name type="scientific">Morococcus cerebrosus</name>
    <dbReference type="NCBI Taxonomy" id="1056807"/>
    <lineage>
        <taxon>Bacteria</taxon>
        <taxon>Pseudomonadati</taxon>
        <taxon>Pseudomonadota</taxon>
        <taxon>Betaproteobacteria</taxon>
        <taxon>Neisseriales</taxon>
        <taxon>Neisseriaceae</taxon>
        <taxon>Morococcus</taxon>
    </lineage>
</organism>
<name>A0A0C1EAU8_9NEIS</name>